<keyword evidence="5" id="KW-1185">Reference proteome</keyword>
<evidence type="ECO:0000313" key="5">
    <source>
        <dbReference type="Proteomes" id="UP000215563"/>
    </source>
</evidence>
<dbReference type="SUPFAM" id="SSF47336">
    <property type="entry name" value="ACP-like"/>
    <property type="match status" value="1"/>
</dbReference>
<dbReference type="RefSeq" id="WP_020634165.1">
    <property type="nucleotide sequence ID" value="NZ_KB913032.1"/>
</dbReference>
<dbReference type="Proteomes" id="UP000215563">
    <property type="component" value="Unassembled WGS sequence"/>
</dbReference>
<dbReference type="Gene3D" id="1.10.1200.10">
    <property type="entry name" value="ACP-like"/>
    <property type="match status" value="1"/>
</dbReference>
<dbReference type="EMBL" id="NMQU01000006">
    <property type="protein sequence ID" value="OXM55200.1"/>
    <property type="molecule type" value="Genomic_DNA"/>
</dbReference>
<evidence type="ECO:0000313" key="4">
    <source>
        <dbReference type="EMBL" id="OXM55200.1"/>
    </source>
</evidence>
<dbReference type="InterPro" id="IPR006162">
    <property type="entry name" value="Ppantetheine_attach_site"/>
</dbReference>
<sequence>MNQLTIEDLREILRSSVGVDEGVDLDADIHDVEFAELGYDSLAILELAGQLQRRYGVTISDDVALDMRTPAEALRTINRQLERTAH</sequence>
<reference evidence="4 5" key="1">
    <citation type="submission" date="2017-07" db="EMBL/GenBank/DDBJ databases">
        <title>Amycolatopsis alba DSM 44262 Genome sequencing and assembly.</title>
        <authorList>
            <person name="Kaur N."/>
            <person name="Mayilraj S."/>
        </authorList>
    </citation>
    <scope>NUCLEOTIDE SEQUENCE [LARGE SCALE GENOMIC DNA]</scope>
    <source>
        <strain evidence="4 5">DSM 44262</strain>
    </source>
</reference>
<dbReference type="PROSITE" id="PS50075">
    <property type="entry name" value="CARRIER"/>
    <property type="match status" value="1"/>
</dbReference>
<organism evidence="4 5">
    <name type="scientific">Amycolatopsis alba DSM 44262</name>
    <dbReference type="NCBI Taxonomy" id="1125972"/>
    <lineage>
        <taxon>Bacteria</taxon>
        <taxon>Bacillati</taxon>
        <taxon>Actinomycetota</taxon>
        <taxon>Actinomycetes</taxon>
        <taxon>Pseudonocardiales</taxon>
        <taxon>Pseudonocardiaceae</taxon>
        <taxon>Amycolatopsis</taxon>
    </lineage>
</organism>
<name>A0A229S8K0_AMYAL</name>
<dbReference type="SMART" id="SM00823">
    <property type="entry name" value="PKS_PP"/>
    <property type="match status" value="1"/>
</dbReference>
<proteinExistence type="predicted"/>
<accession>A0A229S8K0</accession>
<dbReference type="GO" id="GO:0031177">
    <property type="term" value="F:phosphopantetheine binding"/>
    <property type="evidence" value="ECO:0007669"/>
    <property type="project" value="InterPro"/>
</dbReference>
<evidence type="ECO:0000256" key="1">
    <source>
        <dbReference type="ARBA" id="ARBA00022450"/>
    </source>
</evidence>
<evidence type="ECO:0000259" key="3">
    <source>
        <dbReference type="PROSITE" id="PS50075"/>
    </source>
</evidence>
<protein>
    <submittedName>
        <fullName evidence="4">Actinorhodin polyketide synthase</fullName>
    </submittedName>
</protein>
<dbReference type="AlphaFoldDB" id="A0A229S8K0"/>
<dbReference type="InterPro" id="IPR036736">
    <property type="entry name" value="ACP-like_sf"/>
</dbReference>
<feature type="domain" description="Carrier" evidence="3">
    <location>
        <begin position="3"/>
        <end position="81"/>
    </location>
</feature>
<dbReference type="InterPro" id="IPR020806">
    <property type="entry name" value="PKS_PP-bd"/>
</dbReference>
<dbReference type="Pfam" id="PF00550">
    <property type="entry name" value="PP-binding"/>
    <property type="match status" value="1"/>
</dbReference>
<comment type="caution">
    <text evidence="4">The sequence shown here is derived from an EMBL/GenBank/DDBJ whole genome shotgun (WGS) entry which is preliminary data.</text>
</comment>
<keyword evidence="2" id="KW-0597">Phosphoprotein</keyword>
<evidence type="ECO:0000256" key="2">
    <source>
        <dbReference type="ARBA" id="ARBA00022553"/>
    </source>
</evidence>
<keyword evidence="1" id="KW-0596">Phosphopantetheine</keyword>
<dbReference type="PROSITE" id="PS00012">
    <property type="entry name" value="PHOSPHOPANTETHEINE"/>
    <property type="match status" value="1"/>
</dbReference>
<gene>
    <name evidence="4" type="ORF">CFP75_01465</name>
</gene>
<dbReference type="OrthoDB" id="3537906at2"/>
<dbReference type="InterPro" id="IPR009081">
    <property type="entry name" value="PP-bd_ACP"/>
</dbReference>